<evidence type="ECO:0000313" key="3">
    <source>
        <dbReference type="Proteomes" id="UP001370758"/>
    </source>
</evidence>
<feature type="region of interest" description="Disordered" evidence="1">
    <location>
        <begin position="24"/>
        <end position="57"/>
    </location>
</feature>
<name>A0AAV9VXP0_9PEZI</name>
<sequence>MRHLYPETGTLQTGILQIVTAKSASPKTVLSKSPSKPLSSSLPPAKPSSSKLPTELSLPKESCSEIASISIREAVMVGLIGYRPSFHSRS</sequence>
<evidence type="ECO:0000256" key="1">
    <source>
        <dbReference type="SAM" id="MobiDB-lite"/>
    </source>
</evidence>
<gene>
    <name evidence="2" type="ORF">TWF481_002895</name>
</gene>
<comment type="caution">
    <text evidence="2">The sequence shown here is derived from an EMBL/GenBank/DDBJ whole genome shotgun (WGS) entry which is preliminary data.</text>
</comment>
<reference evidence="2 3" key="1">
    <citation type="submission" date="2023-08" db="EMBL/GenBank/DDBJ databases">
        <authorList>
            <person name="Palmer J.M."/>
        </authorList>
    </citation>
    <scope>NUCLEOTIDE SEQUENCE [LARGE SCALE GENOMIC DNA]</scope>
    <source>
        <strain evidence="2 3">TWF481</strain>
    </source>
</reference>
<dbReference type="Proteomes" id="UP001370758">
    <property type="component" value="Unassembled WGS sequence"/>
</dbReference>
<keyword evidence="3" id="KW-1185">Reference proteome</keyword>
<protein>
    <submittedName>
        <fullName evidence="2">Uncharacterized protein</fullName>
    </submittedName>
</protein>
<organism evidence="2 3">
    <name type="scientific">Arthrobotrys musiformis</name>
    <dbReference type="NCBI Taxonomy" id="47236"/>
    <lineage>
        <taxon>Eukaryota</taxon>
        <taxon>Fungi</taxon>
        <taxon>Dikarya</taxon>
        <taxon>Ascomycota</taxon>
        <taxon>Pezizomycotina</taxon>
        <taxon>Orbiliomycetes</taxon>
        <taxon>Orbiliales</taxon>
        <taxon>Orbiliaceae</taxon>
        <taxon>Arthrobotrys</taxon>
    </lineage>
</organism>
<dbReference type="AlphaFoldDB" id="A0AAV9VXP0"/>
<dbReference type="EMBL" id="JAVHJL010000012">
    <property type="protein sequence ID" value="KAK6495850.1"/>
    <property type="molecule type" value="Genomic_DNA"/>
</dbReference>
<proteinExistence type="predicted"/>
<feature type="compositionally biased region" description="Low complexity" evidence="1">
    <location>
        <begin position="25"/>
        <end position="53"/>
    </location>
</feature>
<accession>A0AAV9VXP0</accession>
<evidence type="ECO:0000313" key="2">
    <source>
        <dbReference type="EMBL" id="KAK6495850.1"/>
    </source>
</evidence>